<dbReference type="SUPFAM" id="SSF47384">
    <property type="entry name" value="Homodimeric domain of signal transducing histidine kinase"/>
    <property type="match status" value="1"/>
</dbReference>
<evidence type="ECO:0000256" key="7">
    <source>
        <dbReference type="ARBA" id="ARBA00022777"/>
    </source>
</evidence>
<evidence type="ECO:0000313" key="15">
    <source>
        <dbReference type="Proteomes" id="UP000295008"/>
    </source>
</evidence>
<dbReference type="Pfam" id="PF00512">
    <property type="entry name" value="HisKA"/>
    <property type="match status" value="1"/>
</dbReference>
<dbReference type="SUPFAM" id="SSF55874">
    <property type="entry name" value="ATPase domain of HSP90 chaperone/DNA topoisomerase II/histidine kinase"/>
    <property type="match status" value="1"/>
</dbReference>
<evidence type="ECO:0000256" key="9">
    <source>
        <dbReference type="ARBA" id="ARBA00023012"/>
    </source>
</evidence>
<dbReference type="CDD" id="cd00082">
    <property type="entry name" value="HisKA"/>
    <property type="match status" value="1"/>
</dbReference>
<keyword evidence="8 11" id="KW-1133">Transmembrane helix</keyword>
<keyword evidence="4" id="KW-0597">Phosphoprotein</keyword>
<dbReference type="SMART" id="SM00388">
    <property type="entry name" value="HisKA"/>
    <property type="match status" value="1"/>
</dbReference>
<feature type="domain" description="Histidine kinase" evidence="12">
    <location>
        <begin position="249"/>
        <end position="462"/>
    </location>
</feature>
<dbReference type="Gene3D" id="3.30.565.10">
    <property type="entry name" value="Histidine kinase-like ATPase, C-terminal domain"/>
    <property type="match status" value="1"/>
</dbReference>
<organism evidence="14 15">
    <name type="scientific">Hydrogenispora ethanolica</name>
    <dbReference type="NCBI Taxonomy" id="1082276"/>
    <lineage>
        <taxon>Bacteria</taxon>
        <taxon>Bacillati</taxon>
        <taxon>Bacillota</taxon>
        <taxon>Hydrogenispora</taxon>
    </lineage>
</organism>
<evidence type="ECO:0000256" key="11">
    <source>
        <dbReference type="SAM" id="Phobius"/>
    </source>
</evidence>
<keyword evidence="15" id="KW-1185">Reference proteome</keyword>
<dbReference type="PANTHER" id="PTHR45436:SF5">
    <property type="entry name" value="SENSOR HISTIDINE KINASE TRCS"/>
    <property type="match status" value="1"/>
</dbReference>
<dbReference type="InterPro" id="IPR036890">
    <property type="entry name" value="HATPase_C_sf"/>
</dbReference>
<evidence type="ECO:0000313" key="14">
    <source>
        <dbReference type="EMBL" id="TCL59721.1"/>
    </source>
</evidence>
<dbReference type="EMBL" id="SLUN01000038">
    <property type="protein sequence ID" value="TCL59721.1"/>
    <property type="molecule type" value="Genomic_DNA"/>
</dbReference>
<dbReference type="Pfam" id="PF02518">
    <property type="entry name" value="HATPase_c"/>
    <property type="match status" value="1"/>
</dbReference>
<dbReference type="FunFam" id="1.10.287.130:FF:000001">
    <property type="entry name" value="Two-component sensor histidine kinase"/>
    <property type="match status" value="1"/>
</dbReference>
<evidence type="ECO:0000259" key="12">
    <source>
        <dbReference type="PROSITE" id="PS50109"/>
    </source>
</evidence>
<dbReference type="Pfam" id="PF00672">
    <property type="entry name" value="HAMP"/>
    <property type="match status" value="1"/>
</dbReference>
<evidence type="ECO:0000256" key="8">
    <source>
        <dbReference type="ARBA" id="ARBA00022989"/>
    </source>
</evidence>
<dbReference type="PANTHER" id="PTHR45436">
    <property type="entry name" value="SENSOR HISTIDINE KINASE YKOH"/>
    <property type="match status" value="1"/>
</dbReference>
<keyword evidence="5" id="KW-0808">Transferase</keyword>
<dbReference type="GO" id="GO:0000155">
    <property type="term" value="F:phosphorelay sensor kinase activity"/>
    <property type="evidence" value="ECO:0007669"/>
    <property type="project" value="InterPro"/>
</dbReference>
<dbReference type="InterPro" id="IPR005467">
    <property type="entry name" value="His_kinase_dom"/>
</dbReference>
<keyword evidence="10 11" id="KW-0472">Membrane</keyword>
<feature type="transmembrane region" description="Helical" evidence="11">
    <location>
        <begin position="9"/>
        <end position="32"/>
    </location>
</feature>
<dbReference type="EC" id="2.7.13.3" evidence="3"/>
<gene>
    <name evidence="14" type="ORF">EDC14_103814</name>
</gene>
<evidence type="ECO:0000256" key="5">
    <source>
        <dbReference type="ARBA" id="ARBA00022679"/>
    </source>
</evidence>
<proteinExistence type="predicted"/>
<dbReference type="PRINTS" id="PR00344">
    <property type="entry name" value="BCTRLSENSOR"/>
</dbReference>
<evidence type="ECO:0000256" key="6">
    <source>
        <dbReference type="ARBA" id="ARBA00022692"/>
    </source>
</evidence>
<keyword evidence="9" id="KW-0902">Two-component regulatory system</keyword>
<reference evidence="14 15" key="1">
    <citation type="submission" date="2019-03" db="EMBL/GenBank/DDBJ databases">
        <title>Genomic Encyclopedia of Type Strains, Phase IV (KMG-IV): sequencing the most valuable type-strain genomes for metagenomic binning, comparative biology and taxonomic classification.</title>
        <authorList>
            <person name="Goeker M."/>
        </authorList>
    </citation>
    <scope>NUCLEOTIDE SEQUENCE [LARGE SCALE GENOMIC DNA]</scope>
    <source>
        <strain evidence="14 15">LX-B</strain>
    </source>
</reference>
<dbReference type="InterPro" id="IPR003660">
    <property type="entry name" value="HAMP_dom"/>
</dbReference>
<sequence>MALPIRNRLVAWHACILAVLLLLFTGGLYLALRYHLNREVNESLLAWAAENYGIPEKRPHRDNSGAGRAADAMLPESFSMILDEKGRSLSDHSLNPAVAARLRRMVAQIRVPRGKRRDEETVAIHDQWYRIFLFPLVQPDGRRSYRVVGRSLEHVNSSLAGLAVFLGSGWLVAVAACTVISWSFVGRTLRPVNLMTRDSLQIAASGQLGRRIANLGWARDEFGELCQALNQMLSSLEDSYETQRKFLADASHELRTPLTSIKANLDFLNHATKLPEAERSQVLRDIAAEVDRMAGLVHELLLLARVEGQSHPERLPVDLAAIAREAVSGFLHGPAADRRLTLQAPDSLPVLGEADKLKQLLIILLDNALKYTAGQGRIEVWIGNHEGEPVVSVSDDGPGIPEAELPLVGNRFYRASNIRGTPGSGLGLAIARSIAAHHQAMLQLSNRQPAGLRVEIKFPRNEEDHAQ</sequence>
<dbReference type="InterPro" id="IPR003594">
    <property type="entry name" value="HATPase_dom"/>
</dbReference>
<name>A0A4R1R2V6_HYDET</name>
<feature type="domain" description="HAMP" evidence="13">
    <location>
        <begin position="186"/>
        <end position="241"/>
    </location>
</feature>
<dbReference type="AlphaFoldDB" id="A0A4R1R2V6"/>
<dbReference type="SMART" id="SM00304">
    <property type="entry name" value="HAMP"/>
    <property type="match status" value="1"/>
</dbReference>
<keyword evidence="7 14" id="KW-0418">Kinase</keyword>
<evidence type="ECO:0000256" key="1">
    <source>
        <dbReference type="ARBA" id="ARBA00000085"/>
    </source>
</evidence>
<dbReference type="Gene3D" id="1.10.287.130">
    <property type="match status" value="1"/>
</dbReference>
<comment type="subcellular location">
    <subcellularLocation>
        <location evidence="2">Membrane</location>
    </subcellularLocation>
</comment>
<protein>
    <recommendedName>
        <fullName evidence="3">histidine kinase</fullName>
        <ecNumber evidence="3">2.7.13.3</ecNumber>
    </recommendedName>
</protein>
<dbReference type="PROSITE" id="PS50109">
    <property type="entry name" value="HIS_KIN"/>
    <property type="match status" value="1"/>
</dbReference>
<dbReference type="GO" id="GO:0005886">
    <property type="term" value="C:plasma membrane"/>
    <property type="evidence" value="ECO:0007669"/>
    <property type="project" value="TreeGrafter"/>
</dbReference>
<evidence type="ECO:0000259" key="13">
    <source>
        <dbReference type="PROSITE" id="PS50885"/>
    </source>
</evidence>
<evidence type="ECO:0000256" key="10">
    <source>
        <dbReference type="ARBA" id="ARBA00023136"/>
    </source>
</evidence>
<feature type="transmembrane region" description="Helical" evidence="11">
    <location>
        <begin position="159"/>
        <end position="185"/>
    </location>
</feature>
<dbReference type="SMART" id="SM00387">
    <property type="entry name" value="HATPase_c"/>
    <property type="match status" value="1"/>
</dbReference>
<dbReference type="CDD" id="cd00075">
    <property type="entry name" value="HATPase"/>
    <property type="match status" value="1"/>
</dbReference>
<dbReference type="RefSeq" id="WP_132016486.1">
    <property type="nucleotide sequence ID" value="NZ_SLUN01000038.1"/>
</dbReference>
<dbReference type="OrthoDB" id="112712at2"/>
<dbReference type="Gene3D" id="6.10.340.10">
    <property type="match status" value="1"/>
</dbReference>
<dbReference type="InterPro" id="IPR004358">
    <property type="entry name" value="Sig_transdc_His_kin-like_C"/>
</dbReference>
<dbReference type="InterPro" id="IPR003661">
    <property type="entry name" value="HisK_dim/P_dom"/>
</dbReference>
<dbReference type="CDD" id="cd06225">
    <property type="entry name" value="HAMP"/>
    <property type="match status" value="1"/>
</dbReference>
<comment type="catalytic activity">
    <reaction evidence="1">
        <text>ATP + protein L-histidine = ADP + protein N-phospho-L-histidine.</text>
        <dbReference type="EC" id="2.7.13.3"/>
    </reaction>
</comment>
<dbReference type="PROSITE" id="PS50885">
    <property type="entry name" value="HAMP"/>
    <property type="match status" value="1"/>
</dbReference>
<evidence type="ECO:0000256" key="2">
    <source>
        <dbReference type="ARBA" id="ARBA00004370"/>
    </source>
</evidence>
<dbReference type="Proteomes" id="UP000295008">
    <property type="component" value="Unassembled WGS sequence"/>
</dbReference>
<dbReference type="InterPro" id="IPR050428">
    <property type="entry name" value="TCS_sensor_his_kinase"/>
</dbReference>
<keyword evidence="6 11" id="KW-0812">Transmembrane</keyword>
<accession>A0A4R1R2V6</accession>
<evidence type="ECO:0000256" key="4">
    <source>
        <dbReference type="ARBA" id="ARBA00022553"/>
    </source>
</evidence>
<evidence type="ECO:0000256" key="3">
    <source>
        <dbReference type="ARBA" id="ARBA00012438"/>
    </source>
</evidence>
<comment type="caution">
    <text evidence="14">The sequence shown here is derived from an EMBL/GenBank/DDBJ whole genome shotgun (WGS) entry which is preliminary data.</text>
</comment>
<dbReference type="InterPro" id="IPR036097">
    <property type="entry name" value="HisK_dim/P_sf"/>
</dbReference>